<gene>
    <name evidence="1" type="ORF">HU230_18955</name>
</gene>
<comment type="caution">
    <text evidence="1">The sequence shown here is derived from an EMBL/GenBank/DDBJ whole genome shotgun (WGS) entry which is preliminary data.</text>
</comment>
<proteinExistence type="predicted"/>
<dbReference type="AlphaFoldDB" id="A0A974ACX2"/>
<accession>A0A974ACX2</accession>
<sequence length="56" mass="6302">MDKDEVASGIERCARSLHLLVTELSAAGRMDHEKAMRLALIGSDLFLYAWQVRKAQ</sequence>
<evidence type="ECO:0000313" key="1">
    <source>
        <dbReference type="EMBL" id="NVL07784.1"/>
    </source>
</evidence>
<dbReference type="RefSeq" id="WP_176531402.1">
    <property type="nucleotide sequence ID" value="NZ_CP088022.1"/>
</dbReference>
<reference evidence="1" key="1">
    <citation type="submission" date="2020-06" db="EMBL/GenBank/DDBJ databases">
        <title>Whole Genome Sequence of Bradyrhizobium sp. Strain 66S1MB.</title>
        <authorList>
            <person name="Bromfield E."/>
            <person name="Cloutier S."/>
        </authorList>
    </citation>
    <scope>NUCLEOTIDE SEQUENCE</scope>
    <source>
        <strain evidence="1">66S1MB</strain>
    </source>
</reference>
<name>A0A974ACX2_9BRAD</name>
<protein>
    <submittedName>
        <fullName evidence="1">Uncharacterized protein</fullName>
    </submittedName>
</protein>
<dbReference type="EMBL" id="JABWSX010000001">
    <property type="protein sequence ID" value="NVL07784.1"/>
    <property type="molecule type" value="Genomic_DNA"/>
</dbReference>
<organism evidence="1">
    <name type="scientific">Bradyrhizobium quebecense</name>
    <dbReference type="NCBI Taxonomy" id="2748629"/>
    <lineage>
        <taxon>Bacteria</taxon>
        <taxon>Pseudomonadati</taxon>
        <taxon>Pseudomonadota</taxon>
        <taxon>Alphaproteobacteria</taxon>
        <taxon>Hyphomicrobiales</taxon>
        <taxon>Nitrobacteraceae</taxon>
        <taxon>Bradyrhizobium</taxon>
    </lineage>
</organism>